<dbReference type="Proteomes" id="UP001464555">
    <property type="component" value="Unassembled WGS sequence"/>
</dbReference>
<evidence type="ECO:0000256" key="1">
    <source>
        <dbReference type="SAM" id="SignalP"/>
    </source>
</evidence>
<gene>
    <name evidence="3" type="ORF">AAEO56_01910</name>
</gene>
<keyword evidence="3" id="KW-0540">Nuclease</keyword>
<feature type="chain" id="PRO_5046631334" evidence="1">
    <location>
        <begin position="19"/>
        <end position="277"/>
    </location>
</feature>
<dbReference type="Gene3D" id="3.60.10.10">
    <property type="entry name" value="Endonuclease/exonuclease/phosphatase"/>
    <property type="match status" value="1"/>
</dbReference>
<sequence>MKRFLIILSMIAAFTATAQTYKVMTYNIRLDIASDGENRWDNRKEMLAKQVQFYEPDFLGVQEALPQQMQYLDSTMTDYNFIGVGRDDGKSKGEHSAIFYKSKKFKVLQQSTFWLSETPAVPSKGWDAAYNRVCSYGLFENRDTKQKIWVFNTHFDHIGDVARVESAKLILKKIKELNKENLPFIVMGDFNLEPDAVPITVIKKELLDTRDVSEFVFGPTGTFNAFEFNKPVTKRIDYIFIPKTGLEAKKYAILSDSKDCRYPSDHLPVYVELIVKK</sequence>
<keyword evidence="3" id="KW-0255">Endonuclease</keyword>
<keyword evidence="1" id="KW-0732">Signal</keyword>
<dbReference type="EMBL" id="JBBYHR010000001">
    <property type="protein sequence ID" value="MEL1243004.1"/>
    <property type="molecule type" value="Genomic_DNA"/>
</dbReference>
<proteinExistence type="predicted"/>
<dbReference type="RefSeq" id="WP_341695322.1">
    <property type="nucleotide sequence ID" value="NZ_JBBYHR010000001.1"/>
</dbReference>
<accession>A0ABU9HS64</accession>
<keyword evidence="4" id="KW-1185">Reference proteome</keyword>
<comment type="caution">
    <text evidence="3">The sequence shown here is derived from an EMBL/GenBank/DDBJ whole genome shotgun (WGS) entry which is preliminary data.</text>
</comment>
<evidence type="ECO:0000313" key="4">
    <source>
        <dbReference type="Proteomes" id="UP001464555"/>
    </source>
</evidence>
<protein>
    <submittedName>
        <fullName evidence="3">Endonuclease/exonuclease/phosphatase family protein</fullName>
    </submittedName>
</protein>
<keyword evidence="3" id="KW-0378">Hydrolase</keyword>
<dbReference type="PANTHER" id="PTHR12121:SF36">
    <property type="entry name" value="ENDONUCLEASE_EXONUCLEASE_PHOSPHATASE DOMAIN-CONTAINING PROTEIN"/>
    <property type="match status" value="1"/>
</dbReference>
<dbReference type="CDD" id="cd09083">
    <property type="entry name" value="EEP-1"/>
    <property type="match status" value="1"/>
</dbReference>
<evidence type="ECO:0000313" key="3">
    <source>
        <dbReference type="EMBL" id="MEL1243004.1"/>
    </source>
</evidence>
<reference evidence="3 4" key="1">
    <citation type="submission" date="2024-04" db="EMBL/GenBank/DDBJ databases">
        <title>Flavobacterium sp. DGU11 16S ribosomal RNA gene Genome sequencing and assembly.</title>
        <authorList>
            <person name="Park S."/>
        </authorList>
    </citation>
    <scope>NUCLEOTIDE SEQUENCE [LARGE SCALE GENOMIC DNA]</scope>
    <source>
        <strain evidence="3 4">DGU11</strain>
    </source>
</reference>
<name>A0ABU9HS64_9FLAO</name>
<feature type="signal peptide" evidence="1">
    <location>
        <begin position="1"/>
        <end position="18"/>
    </location>
</feature>
<dbReference type="Pfam" id="PF03372">
    <property type="entry name" value="Exo_endo_phos"/>
    <property type="match status" value="1"/>
</dbReference>
<dbReference type="InterPro" id="IPR036691">
    <property type="entry name" value="Endo/exonu/phosph_ase_sf"/>
</dbReference>
<dbReference type="SUPFAM" id="SSF56219">
    <property type="entry name" value="DNase I-like"/>
    <property type="match status" value="1"/>
</dbReference>
<organism evidence="3 4">
    <name type="scientific">Flavobacterium arundinis</name>
    <dbReference type="NCBI Taxonomy" id="3139143"/>
    <lineage>
        <taxon>Bacteria</taxon>
        <taxon>Pseudomonadati</taxon>
        <taxon>Bacteroidota</taxon>
        <taxon>Flavobacteriia</taxon>
        <taxon>Flavobacteriales</taxon>
        <taxon>Flavobacteriaceae</taxon>
        <taxon>Flavobacterium</taxon>
    </lineage>
</organism>
<evidence type="ECO:0000259" key="2">
    <source>
        <dbReference type="Pfam" id="PF03372"/>
    </source>
</evidence>
<feature type="domain" description="Endonuclease/exonuclease/phosphatase" evidence="2">
    <location>
        <begin position="24"/>
        <end position="266"/>
    </location>
</feature>
<dbReference type="GO" id="GO:0004519">
    <property type="term" value="F:endonuclease activity"/>
    <property type="evidence" value="ECO:0007669"/>
    <property type="project" value="UniProtKB-KW"/>
</dbReference>
<dbReference type="PANTHER" id="PTHR12121">
    <property type="entry name" value="CARBON CATABOLITE REPRESSOR PROTEIN 4"/>
    <property type="match status" value="1"/>
</dbReference>
<dbReference type="InterPro" id="IPR005135">
    <property type="entry name" value="Endo/exonuclease/phosphatase"/>
</dbReference>
<dbReference type="InterPro" id="IPR050410">
    <property type="entry name" value="CCR4/nocturin_mRNA_transcr"/>
</dbReference>